<keyword evidence="4" id="KW-0560">Oxidoreductase</keyword>
<dbReference type="SUPFAM" id="SSF55048">
    <property type="entry name" value="Probable ACP-binding domain of malonyl-CoA ACP transacylase"/>
    <property type="match status" value="1"/>
</dbReference>
<dbReference type="Pfam" id="PF00109">
    <property type="entry name" value="ketoacyl-synt"/>
    <property type="match status" value="1"/>
</dbReference>
<dbReference type="Gene3D" id="3.10.129.110">
    <property type="entry name" value="Polyketide synthase dehydratase"/>
    <property type="match status" value="1"/>
</dbReference>
<dbReference type="InterPro" id="IPR020807">
    <property type="entry name" value="PKS_DH"/>
</dbReference>
<evidence type="ECO:0000256" key="4">
    <source>
        <dbReference type="ARBA" id="ARBA00023002"/>
    </source>
</evidence>
<dbReference type="InterPro" id="IPR049552">
    <property type="entry name" value="PKS_DH_N"/>
</dbReference>
<dbReference type="GO" id="GO:0031177">
    <property type="term" value="F:phosphopantetheine binding"/>
    <property type="evidence" value="ECO:0007669"/>
    <property type="project" value="InterPro"/>
</dbReference>
<organism evidence="10 11">
    <name type="scientific">Canariomyces notabilis</name>
    <dbReference type="NCBI Taxonomy" id="2074819"/>
    <lineage>
        <taxon>Eukaryota</taxon>
        <taxon>Fungi</taxon>
        <taxon>Dikarya</taxon>
        <taxon>Ascomycota</taxon>
        <taxon>Pezizomycotina</taxon>
        <taxon>Sordariomycetes</taxon>
        <taxon>Sordariomycetidae</taxon>
        <taxon>Sordariales</taxon>
        <taxon>Chaetomiaceae</taxon>
        <taxon>Canariomyces</taxon>
    </lineage>
</organism>
<dbReference type="PROSITE" id="PS00012">
    <property type="entry name" value="PHOSPHOPANTETHEINE"/>
    <property type="match status" value="1"/>
</dbReference>
<dbReference type="Gene3D" id="3.40.366.10">
    <property type="entry name" value="Malonyl-Coenzyme A Acyl Carrier Protein, domain 2"/>
    <property type="match status" value="1"/>
</dbReference>
<dbReference type="Proteomes" id="UP001302812">
    <property type="component" value="Unassembled WGS sequence"/>
</dbReference>
<dbReference type="Pfam" id="PF21089">
    <property type="entry name" value="PKS_DH_N"/>
    <property type="match status" value="1"/>
</dbReference>
<dbReference type="PROSITE" id="PS00606">
    <property type="entry name" value="KS3_1"/>
    <property type="match status" value="1"/>
</dbReference>
<reference evidence="10" key="2">
    <citation type="submission" date="2023-05" db="EMBL/GenBank/DDBJ databases">
        <authorList>
            <consortium name="Lawrence Berkeley National Laboratory"/>
            <person name="Steindorff A."/>
            <person name="Hensen N."/>
            <person name="Bonometti L."/>
            <person name="Westerberg I."/>
            <person name="Brannstrom I.O."/>
            <person name="Guillou S."/>
            <person name="Cros-Aarteil S."/>
            <person name="Calhoun S."/>
            <person name="Haridas S."/>
            <person name="Kuo A."/>
            <person name="Mondo S."/>
            <person name="Pangilinan J."/>
            <person name="Riley R."/>
            <person name="Labutti K."/>
            <person name="Andreopoulos B."/>
            <person name="Lipzen A."/>
            <person name="Chen C."/>
            <person name="Yanf M."/>
            <person name="Daum C."/>
            <person name="Ng V."/>
            <person name="Clum A."/>
            <person name="Ohm R."/>
            <person name="Martin F."/>
            <person name="Silar P."/>
            <person name="Natvig D."/>
            <person name="Lalanne C."/>
            <person name="Gautier V."/>
            <person name="Ament-Velasquez S.L."/>
            <person name="Kruys A."/>
            <person name="Hutchinson M.I."/>
            <person name="Powell A.J."/>
            <person name="Barry K."/>
            <person name="Miller A.N."/>
            <person name="Grigoriev I.V."/>
            <person name="Debuchy R."/>
            <person name="Gladieux P."/>
            <person name="Thoren M.H."/>
            <person name="Johannesson H."/>
        </authorList>
    </citation>
    <scope>NUCLEOTIDE SEQUENCE</scope>
    <source>
        <strain evidence="10">CBS 508.74</strain>
    </source>
</reference>
<dbReference type="RefSeq" id="XP_064670171.1">
    <property type="nucleotide sequence ID" value="XM_064816814.1"/>
</dbReference>
<dbReference type="InterPro" id="IPR049900">
    <property type="entry name" value="PKS_mFAS_DH"/>
</dbReference>
<feature type="region of interest" description="N-terminal hotdog fold" evidence="6">
    <location>
        <begin position="964"/>
        <end position="1097"/>
    </location>
</feature>
<dbReference type="InterPro" id="IPR014031">
    <property type="entry name" value="Ketoacyl_synth_C"/>
</dbReference>
<dbReference type="GO" id="GO:0004312">
    <property type="term" value="F:fatty acid synthase activity"/>
    <property type="evidence" value="ECO:0007669"/>
    <property type="project" value="TreeGrafter"/>
</dbReference>
<reference evidence="10" key="1">
    <citation type="journal article" date="2023" name="Mol. Phylogenet. Evol.">
        <title>Genome-scale phylogeny and comparative genomics of the fungal order Sordariales.</title>
        <authorList>
            <person name="Hensen N."/>
            <person name="Bonometti L."/>
            <person name="Westerberg I."/>
            <person name="Brannstrom I.O."/>
            <person name="Guillou S."/>
            <person name="Cros-Aarteil S."/>
            <person name="Calhoun S."/>
            <person name="Haridas S."/>
            <person name="Kuo A."/>
            <person name="Mondo S."/>
            <person name="Pangilinan J."/>
            <person name="Riley R."/>
            <person name="LaButti K."/>
            <person name="Andreopoulos B."/>
            <person name="Lipzen A."/>
            <person name="Chen C."/>
            <person name="Yan M."/>
            <person name="Daum C."/>
            <person name="Ng V."/>
            <person name="Clum A."/>
            <person name="Steindorff A."/>
            <person name="Ohm R.A."/>
            <person name="Martin F."/>
            <person name="Silar P."/>
            <person name="Natvig D.O."/>
            <person name="Lalanne C."/>
            <person name="Gautier V."/>
            <person name="Ament-Velasquez S.L."/>
            <person name="Kruys A."/>
            <person name="Hutchinson M.I."/>
            <person name="Powell A.J."/>
            <person name="Barry K."/>
            <person name="Miller A.N."/>
            <person name="Grigoriev I.V."/>
            <person name="Debuchy R."/>
            <person name="Gladieux P."/>
            <person name="Hiltunen Thoren M."/>
            <person name="Johannesson H."/>
        </authorList>
    </citation>
    <scope>NUCLEOTIDE SEQUENCE</scope>
    <source>
        <strain evidence="10">CBS 508.74</strain>
    </source>
</reference>
<dbReference type="InterPro" id="IPR050091">
    <property type="entry name" value="PKS_NRPS_Biosynth_Enz"/>
</dbReference>
<dbReference type="SMART" id="SM00826">
    <property type="entry name" value="PKS_DH"/>
    <property type="match status" value="1"/>
</dbReference>
<protein>
    <submittedName>
        <fullName evidence="10">Ketoacyl-synt-domain-containing protein</fullName>
    </submittedName>
</protein>
<feature type="active site" description="Proton donor; for dehydratase activity" evidence="6">
    <location>
        <position position="1171"/>
    </location>
</feature>
<dbReference type="SUPFAM" id="SSF53335">
    <property type="entry name" value="S-adenosyl-L-methionine-dependent methyltransferases"/>
    <property type="match status" value="1"/>
</dbReference>
<dbReference type="GO" id="GO:0016491">
    <property type="term" value="F:oxidoreductase activity"/>
    <property type="evidence" value="ECO:0007669"/>
    <property type="project" value="UniProtKB-KW"/>
</dbReference>
<dbReference type="GeneID" id="89940939"/>
<evidence type="ECO:0000313" key="10">
    <source>
        <dbReference type="EMBL" id="KAK4112601.1"/>
    </source>
</evidence>
<dbReference type="Pfam" id="PF08659">
    <property type="entry name" value="KR"/>
    <property type="match status" value="1"/>
</dbReference>
<dbReference type="SMART" id="SM00822">
    <property type="entry name" value="PKS_KR"/>
    <property type="match status" value="1"/>
</dbReference>
<dbReference type="SUPFAM" id="SSF47336">
    <property type="entry name" value="ACP-like"/>
    <property type="match status" value="1"/>
</dbReference>
<dbReference type="Gene3D" id="3.40.50.150">
    <property type="entry name" value="Vaccinia Virus protein VP39"/>
    <property type="match status" value="1"/>
</dbReference>
<dbReference type="PANTHER" id="PTHR43775">
    <property type="entry name" value="FATTY ACID SYNTHASE"/>
    <property type="match status" value="1"/>
</dbReference>
<keyword evidence="11" id="KW-1185">Reference proteome</keyword>
<dbReference type="PROSITE" id="PS50075">
    <property type="entry name" value="CARRIER"/>
    <property type="match status" value="1"/>
</dbReference>
<dbReference type="InterPro" id="IPR014043">
    <property type="entry name" value="Acyl_transferase_dom"/>
</dbReference>
<dbReference type="PANTHER" id="PTHR43775:SF20">
    <property type="entry name" value="HYBRID PKS-NRPS SYNTHETASE APDA"/>
    <property type="match status" value="1"/>
</dbReference>
<evidence type="ECO:0000259" key="7">
    <source>
        <dbReference type="PROSITE" id="PS50075"/>
    </source>
</evidence>
<feature type="domain" description="PKS/mFAS DH" evidence="9">
    <location>
        <begin position="964"/>
        <end position="1268"/>
    </location>
</feature>
<keyword evidence="3" id="KW-0808">Transferase</keyword>
<evidence type="ECO:0000313" key="11">
    <source>
        <dbReference type="Proteomes" id="UP001302812"/>
    </source>
</evidence>
<evidence type="ECO:0000256" key="5">
    <source>
        <dbReference type="ARBA" id="ARBA00023268"/>
    </source>
</evidence>
<evidence type="ECO:0000256" key="1">
    <source>
        <dbReference type="ARBA" id="ARBA00022450"/>
    </source>
</evidence>
<keyword evidence="5" id="KW-0511">Multifunctional enzyme</keyword>
<feature type="active site" description="Proton acceptor; for dehydratase activity" evidence="6">
    <location>
        <position position="996"/>
    </location>
</feature>
<dbReference type="InterPro" id="IPR042104">
    <property type="entry name" value="PKS_dehydratase_sf"/>
</dbReference>
<dbReference type="PROSITE" id="PS52004">
    <property type="entry name" value="KS3_2"/>
    <property type="match status" value="1"/>
</dbReference>
<dbReference type="InterPro" id="IPR006162">
    <property type="entry name" value="Ppantetheine_attach_site"/>
</dbReference>
<dbReference type="InterPro" id="IPR057326">
    <property type="entry name" value="KR_dom"/>
</dbReference>
<dbReference type="InterPro" id="IPR029063">
    <property type="entry name" value="SAM-dependent_MTases_sf"/>
</dbReference>
<dbReference type="InterPro" id="IPR014030">
    <property type="entry name" value="Ketoacyl_synth_N"/>
</dbReference>
<dbReference type="InterPro" id="IPR016035">
    <property type="entry name" value="Acyl_Trfase/lysoPLipase"/>
</dbReference>
<dbReference type="InterPro" id="IPR049551">
    <property type="entry name" value="PKS_DH_C"/>
</dbReference>
<dbReference type="GO" id="GO:0044550">
    <property type="term" value="P:secondary metabolite biosynthetic process"/>
    <property type="evidence" value="ECO:0007669"/>
    <property type="project" value="TreeGrafter"/>
</dbReference>
<dbReference type="Pfam" id="PF14765">
    <property type="entry name" value="PS-DH"/>
    <property type="match status" value="1"/>
</dbReference>
<dbReference type="SMART" id="SM00825">
    <property type="entry name" value="PKS_KS"/>
    <property type="match status" value="1"/>
</dbReference>
<dbReference type="CDD" id="cd00833">
    <property type="entry name" value="PKS"/>
    <property type="match status" value="1"/>
</dbReference>
<accession>A0AAN6TDV1</accession>
<dbReference type="PROSITE" id="PS52019">
    <property type="entry name" value="PKS_MFAS_DH"/>
    <property type="match status" value="1"/>
</dbReference>
<dbReference type="InterPro" id="IPR020841">
    <property type="entry name" value="PKS_Beta-ketoAc_synthase_dom"/>
</dbReference>
<comment type="caution">
    <text evidence="10">The sequence shown here is derived from an EMBL/GenBank/DDBJ whole genome shotgun (WGS) entry which is preliminary data.</text>
</comment>
<evidence type="ECO:0000259" key="9">
    <source>
        <dbReference type="PROSITE" id="PS52019"/>
    </source>
</evidence>
<dbReference type="SMART" id="SM00823">
    <property type="entry name" value="PKS_PP"/>
    <property type="match status" value="1"/>
</dbReference>
<feature type="domain" description="Ketosynthase family 3 (KS3)" evidence="8">
    <location>
        <begin position="8"/>
        <end position="447"/>
    </location>
</feature>
<dbReference type="SUPFAM" id="SSF53901">
    <property type="entry name" value="Thiolase-like"/>
    <property type="match status" value="1"/>
</dbReference>
<dbReference type="GO" id="GO:0004315">
    <property type="term" value="F:3-oxoacyl-[acyl-carrier-protein] synthase activity"/>
    <property type="evidence" value="ECO:0007669"/>
    <property type="project" value="InterPro"/>
</dbReference>
<dbReference type="InterPro" id="IPR016039">
    <property type="entry name" value="Thiolase-like"/>
</dbReference>
<evidence type="ECO:0000259" key="8">
    <source>
        <dbReference type="PROSITE" id="PS52004"/>
    </source>
</evidence>
<gene>
    <name evidence="10" type="ORF">N656DRAFT_789724</name>
</gene>
<dbReference type="SUPFAM" id="SSF51735">
    <property type="entry name" value="NAD(P)-binding Rossmann-fold domains"/>
    <property type="match status" value="2"/>
</dbReference>
<dbReference type="Pfam" id="PF00698">
    <property type="entry name" value="Acyl_transf_1"/>
    <property type="match status" value="1"/>
</dbReference>
<dbReference type="InterPro" id="IPR036291">
    <property type="entry name" value="NAD(P)-bd_dom_sf"/>
</dbReference>
<evidence type="ECO:0000256" key="2">
    <source>
        <dbReference type="ARBA" id="ARBA00022553"/>
    </source>
</evidence>
<sequence length="2270" mass="249540">MSPAKPVSKPIGIVGASCRFAGGVTNPSKLWQLLANPTDLSQKIPANRFNIEAFFHPDGEYHGTTNSPKAYFLDQDHRVFDCSFFNIAPKEAEAMDPQQRMLLEVVYEALESAGYTLRQYSGKKVGVFAGLMTADYDTLLQRDELDSSQYYATGNARSILSNRISYFFNFTGPSMTLDTACSSSLVALHQAVLSLRSGECEMACVAGSNLILTPEQFIAESNLHMLSPSGHCRMWDAGVDGYARGEGVAAVLVKPLSSALRDGDRIEAIIRETGVNSDGRTLGITMPNWQAQSQLIRDTYNRAGLDPKNPEDRCQYFEAHGTGTSAGDPTEAHAIEDAFFGPINHLSPKKAAETKILVGSIKTVIGHTEGAAGLAGLLKVVESMRNGSVPPNLHLDKLSPAVEKFYTNLLVPTDPIAWPEPPTGRPKRGSVNSFGFGGTNAHAIVEQYIPYIHNPIARLFRPGLKVRELACNQVDRPKQDQVWLPLLLSATSQTSLGALARTYRAYIHSSSPNLGELAWHSFARRTAFPFRLSLAAGSVSGLVDQLDSIISKAQNQSADTIGTRVRQVDESPKILGIFTGQGAQWATMCRRLLQTSKVYARTIRALDDILRSCRDPPWWTLEEQIMAEDSMSMVHKASVSQPLCTAIQLAFVDLLRDLGITFRAVVGHSSGEIAAAYAAGRVSLREAILISHYRGLSVHMAGGANGAKGGMLAAGLSKAEAAELCAMEEYCRGLFLAASNAPSSVTLSGDLDLVRHAHDYLTKQQKFCRLLFVDAAYHSPHMERPAVKYLKDLKACNILPSMEGNGTVWVSSVSGENKPSAEALSASYWRDNMVNPVLFYEAISTTLDNFGPFDCAIEVGPHPALKGPVVQIMKEKNGTEIPYLSVLNRTMDDRQSFAEFLGQMWTHFDSSHSQIRQFVLGSVQPELVDSRLDNAPFYPWDHSLVHYRESRISRQYHFKTGKPHELLGVRTRDDNKHQLRWRNILKLEKLEWVKHHSFQGQALLPASAYLVMALDAARVALSSRSATLVELQDLQFPRGIVLEPDTNGVEVLFSLTIENETEESIEASISLTSTVANDRTDMKKNFSGRLMITIGSPSTAALPSRATVRAETLPASPEAFYAMIAGTGLEYTGPFKGLQTLERRYNFSSGTLRKLHLQDSTNLPISPATLDSCLQTAFVTISSPGDGTIWTSFLPLHIDCVRFNTAICDIETPEDSLAVDAYLTKAAPFTPKTPASFTADIEIFNPQGDMEIQIQGLTVGSISSTKPEADYGLYLTTKFDIDPDHEIVAGDVNKMCGPSMLGESCERVASFYVHRPVSGQGSGKLNHWSGETDQTLDRFIRASPYFRTLSIIRWLGHNKPDVVEGMLPSIIREAHHLAEFQKHVSRVVQQITHKYPRINVLGLTDRELGLSEHVLEGLADSFLSYRIGAKPEDNLGDRIPLSDTLRKKIAVDEFDLNTEEPATGVAYDLVILTTSLIQSGKTATAFKKIRNTMRPGGFLILVDVSKNPLEDHIQELVTGRGPSKKATAMSPPYWPDLLDRCGFEGTMRRSNQYYPPGFSLIVRQAGSHEKSLLLHPLADLSDSRLTDTLLVIGGKQDTASRISSLVCSALRDRCGAVKAIDMLDNLHALSAASSSAVIILGDLDEPILATMTEKRMDSLRALFRPEMIILWVTHNARFHNPDHAASFGFTRTLAAETPGLVLQVLDLDDLNFDLASKTIVETFARLTRHNLINGESNNTIPTPLWTNEREVHVEQGRRFVPRVVPWKEGNDRVNAPRRVVSNNVNTLDHVVQIVKAHSEVDSNHYEITVGGALIWNMLPSSSRVSQTLAQCLPANCQYNPRLPLVDSDHPFPPDAVKILAALWNEAVSFSCSKAVPELTQVDQPMVSVADLLQSTDPTQPPFQIIDWKAERNVSQIVKPLAGTKLLSPNKTRNPPKTAPKWQTELCARGMVIRFEALDVTDLDQVTAFKTRLAATLPPVGGVVNGAMVLEDGVFSQMTLASLQRVMRPKTVGSSNLDQVFNSPDMEFFIMTSSFAAIGGHAGQSNYAAANMYMNGLAASRRRRGLPGSVLNIGVIYGLGFLHRERDVLYEGLEREGYPPISERDIHHMFVEAIVAGRPEPGQVYDITTGLRRFDAGNPTLHWHFDPRFSHFSRLEDDAGNQAMAGAQGASQQRGLKELVDAAASREEIVEVLVKGFIEWLQSKLQLAEGSVTGDHSPVEVGVDSLAAVEIRSWIWKSLALDVAVMKILSGASIMKLCRDMADTVLRGRKQ</sequence>
<dbReference type="Pfam" id="PF02801">
    <property type="entry name" value="Ketoacyl-synt_C"/>
    <property type="match status" value="1"/>
</dbReference>
<dbReference type="EMBL" id="MU853342">
    <property type="protein sequence ID" value="KAK4112601.1"/>
    <property type="molecule type" value="Genomic_DNA"/>
</dbReference>
<feature type="domain" description="Carrier" evidence="7">
    <location>
        <begin position="2183"/>
        <end position="2264"/>
    </location>
</feature>
<dbReference type="InterPro" id="IPR036736">
    <property type="entry name" value="ACP-like_sf"/>
</dbReference>
<proteinExistence type="predicted"/>
<dbReference type="InterPro" id="IPR016036">
    <property type="entry name" value="Malonyl_transacylase_ACP-bd"/>
</dbReference>
<evidence type="ECO:0000256" key="6">
    <source>
        <dbReference type="PROSITE-ProRule" id="PRU01363"/>
    </source>
</evidence>
<dbReference type="InterPro" id="IPR001227">
    <property type="entry name" value="Ac_transferase_dom_sf"/>
</dbReference>
<dbReference type="InterPro" id="IPR020806">
    <property type="entry name" value="PKS_PP-bd"/>
</dbReference>
<dbReference type="SUPFAM" id="SSF52151">
    <property type="entry name" value="FabD/lysophospholipase-like"/>
    <property type="match status" value="1"/>
</dbReference>
<dbReference type="InterPro" id="IPR018201">
    <property type="entry name" value="Ketoacyl_synth_AS"/>
</dbReference>
<dbReference type="GO" id="GO:0006633">
    <property type="term" value="P:fatty acid biosynthetic process"/>
    <property type="evidence" value="ECO:0007669"/>
    <property type="project" value="InterPro"/>
</dbReference>
<name>A0AAN6TDV1_9PEZI</name>
<feature type="region of interest" description="C-terminal hotdog fold" evidence="6">
    <location>
        <begin position="1112"/>
        <end position="1268"/>
    </location>
</feature>
<dbReference type="InterPro" id="IPR013968">
    <property type="entry name" value="PKS_KR"/>
</dbReference>
<dbReference type="SMART" id="SM00827">
    <property type="entry name" value="PKS_AT"/>
    <property type="match status" value="1"/>
</dbReference>
<dbReference type="Gene3D" id="3.40.50.720">
    <property type="entry name" value="NAD(P)-binding Rossmann-like Domain"/>
    <property type="match status" value="2"/>
</dbReference>
<dbReference type="Gene3D" id="3.40.47.10">
    <property type="match status" value="1"/>
</dbReference>
<keyword evidence="2" id="KW-0597">Phosphoprotein</keyword>
<keyword evidence="1" id="KW-0596">Phosphopantetheine</keyword>
<evidence type="ECO:0000256" key="3">
    <source>
        <dbReference type="ARBA" id="ARBA00022679"/>
    </source>
</evidence>
<dbReference type="FunFam" id="3.40.47.10:FF:000019">
    <property type="entry name" value="Polyketide synthase type I"/>
    <property type="match status" value="1"/>
</dbReference>
<dbReference type="InterPro" id="IPR009081">
    <property type="entry name" value="PP-bd_ACP"/>
</dbReference>